<dbReference type="OrthoDB" id="427071at2759"/>
<comment type="caution">
    <text evidence="1">The sequence shown here is derived from an EMBL/GenBank/DDBJ whole genome shotgun (WGS) entry which is preliminary data.</text>
</comment>
<evidence type="ECO:0000313" key="1">
    <source>
        <dbReference type="EMBL" id="CAB9512155.1"/>
    </source>
</evidence>
<name>A0A9N8HH67_9STRA</name>
<gene>
    <name evidence="1" type="ORF">SEMRO_521_G159420.1</name>
</gene>
<proteinExistence type="predicted"/>
<protein>
    <submittedName>
        <fullName evidence="1">Uncharacterized protein</fullName>
    </submittedName>
</protein>
<reference evidence="1" key="1">
    <citation type="submission" date="2020-06" db="EMBL/GenBank/DDBJ databases">
        <authorList>
            <consortium name="Plant Systems Biology data submission"/>
        </authorList>
    </citation>
    <scope>NUCLEOTIDE SEQUENCE</scope>
    <source>
        <strain evidence="1">D6</strain>
    </source>
</reference>
<accession>A0A9N8HH67</accession>
<sequence length="160" mass="18180">MGLFGGDSDKDNNNILKGLFQPQQEQPGLKTVITIPVEKVKPRPLRFFLQIYIVGQQNQKDSQSWLPREDEEGGLQIYYKDGTGMCQIGLQPNAIQIQRHGERPSLEYMLQESVMLHGVLDELYKIAFDEVEDVEESQRLLKLDPAAIEAARKTLPARQA</sequence>
<dbReference type="EMBL" id="CAICTM010000520">
    <property type="protein sequence ID" value="CAB9512155.1"/>
    <property type="molecule type" value="Genomic_DNA"/>
</dbReference>
<evidence type="ECO:0000313" key="2">
    <source>
        <dbReference type="Proteomes" id="UP001153069"/>
    </source>
</evidence>
<dbReference type="AlphaFoldDB" id="A0A9N8HH67"/>
<dbReference type="Proteomes" id="UP001153069">
    <property type="component" value="Unassembled WGS sequence"/>
</dbReference>
<keyword evidence="2" id="KW-1185">Reference proteome</keyword>
<organism evidence="1 2">
    <name type="scientific">Seminavis robusta</name>
    <dbReference type="NCBI Taxonomy" id="568900"/>
    <lineage>
        <taxon>Eukaryota</taxon>
        <taxon>Sar</taxon>
        <taxon>Stramenopiles</taxon>
        <taxon>Ochrophyta</taxon>
        <taxon>Bacillariophyta</taxon>
        <taxon>Bacillariophyceae</taxon>
        <taxon>Bacillariophycidae</taxon>
        <taxon>Naviculales</taxon>
        <taxon>Naviculaceae</taxon>
        <taxon>Seminavis</taxon>
    </lineage>
</organism>